<dbReference type="AlphaFoldDB" id="A0A226H242"/>
<keyword evidence="1" id="KW-1133">Transmembrane helix</keyword>
<evidence type="ECO:0000256" key="1">
    <source>
        <dbReference type="SAM" id="Phobius"/>
    </source>
</evidence>
<feature type="transmembrane region" description="Helical" evidence="1">
    <location>
        <begin position="20"/>
        <end position="43"/>
    </location>
</feature>
<sequence length="90" mass="11243">MLLLSKIAHRYVIRNYRLIVIEIVKFKGMIIYYYAFFVIAYLAKKAKKYIKYIKKQILICYVYFFYKIYELNSFKNTCRFNTFIKKFHYL</sequence>
<keyword evidence="1" id="KW-0472">Membrane</keyword>
<proteinExistence type="predicted"/>
<name>A0A226H242_9FLAO</name>
<gene>
    <name evidence="2" type="ORF">B0A66_15575</name>
</gene>
<evidence type="ECO:0000313" key="2">
    <source>
        <dbReference type="EMBL" id="OXA88357.1"/>
    </source>
</evidence>
<evidence type="ECO:0000313" key="3">
    <source>
        <dbReference type="Proteomes" id="UP000198345"/>
    </source>
</evidence>
<reference evidence="2 3" key="1">
    <citation type="submission" date="2016-11" db="EMBL/GenBank/DDBJ databases">
        <title>Whole genomes of Flavobacteriaceae.</title>
        <authorList>
            <person name="Stine C."/>
            <person name="Li C."/>
            <person name="Tadesse D."/>
        </authorList>
    </citation>
    <scope>NUCLEOTIDE SEQUENCE [LARGE SCALE GENOMIC DNA]</scope>
    <source>
        <strain evidence="2 3">DSM 18292</strain>
    </source>
</reference>
<accession>A0A226H242</accession>
<dbReference type="EMBL" id="MUGW01000032">
    <property type="protein sequence ID" value="OXA88357.1"/>
    <property type="molecule type" value="Genomic_DNA"/>
</dbReference>
<dbReference type="Proteomes" id="UP000198345">
    <property type="component" value="Unassembled WGS sequence"/>
</dbReference>
<keyword evidence="1" id="KW-0812">Transmembrane</keyword>
<protein>
    <submittedName>
        <fullName evidence="2">Uncharacterized protein</fullName>
    </submittedName>
</protein>
<comment type="caution">
    <text evidence="2">The sequence shown here is derived from an EMBL/GenBank/DDBJ whole genome shotgun (WGS) entry which is preliminary data.</text>
</comment>
<keyword evidence="3" id="KW-1185">Reference proteome</keyword>
<organism evidence="2 3">
    <name type="scientific">Flavobacterium hercynium</name>
    <dbReference type="NCBI Taxonomy" id="387094"/>
    <lineage>
        <taxon>Bacteria</taxon>
        <taxon>Pseudomonadati</taxon>
        <taxon>Bacteroidota</taxon>
        <taxon>Flavobacteriia</taxon>
        <taxon>Flavobacteriales</taxon>
        <taxon>Flavobacteriaceae</taxon>
        <taxon>Flavobacterium</taxon>
    </lineage>
</organism>